<gene>
    <name evidence="2" type="ORF">SNAT2548_LOCUS8235</name>
</gene>
<keyword evidence="1" id="KW-0732">Signal</keyword>
<dbReference type="OrthoDB" id="10350551at2759"/>
<comment type="caution">
    <text evidence="2">The sequence shown here is derived from an EMBL/GenBank/DDBJ whole genome shotgun (WGS) entry which is preliminary data.</text>
</comment>
<sequence>MLAIHGAFRLLLNGWRLDLGASVVLSNLCRAHGGASRLQRPVFEQVSLLWASIREHGIAADFIGITDLGALPTSDAVEIVNMHAASLVRDRASAEALCSRLARSGVARMPSAREVEAPLVYVLQHPRGWHIRHHF</sequence>
<evidence type="ECO:0000313" key="2">
    <source>
        <dbReference type="EMBL" id="CAE7222008.1"/>
    </source>
</evidence>
<organism evidence="2 3">
    <name type="scientific">Symbiodinium natans</name>
    <dbReference type="NCBI Taxonomy" id="878477"/>
    <lineage>
        <taxon>Eukaryota</taxon>
        <taxon>Sar</taxon>
        <taxon>Alveolata</taxon>
        <taxon>Dinophyceae</taxon>
        <taxon>Suessiales</taxon>
        <taxon>Symbiodiniaceae</taxon>
        <taxon>Symbiodinium</taxon>
    </lineage>
</organism>
<feature type="signal peptide" evidence="1">
    <location>
        <begin position="1"/>
        <end position="22"/>
    </location>
</feature>
<keyword evidence="3" id="KW-1185">Reference proteome</keyword>
<dbReference type="Proteomes" id="UP000604046">
    <property type="component" value="Unassembled WGS sequence"/>
</dbReference>
<evidence type="ECO:0000313" key="3">
    <source>
        <dbReference type="Proteomes" id="UP000604046"/>
    </source>
</evidence>
<reference evidence="2" key="1">
    <citation type="submission" date="2021-02" db="EMBL/GenBank/DDBJ databases">
        <authorList>
            <person name="Dougan E. K."/>
            <person name="Rhodes N."/>
            <person name="Thang M."/>
            <person name="Chan C."/>
        </authorList>
    </citation>
    <scope>NUCLEOTIDE SEQUENCE</scope>
</reference>
<dbReference type="EMBL" id="CAJNDS010000602">
    <property type="protein sequence ID" value="CAE7222008.1"/>
    <property type="molecule type" value="Genomic_DNA"/>
</dbReference>
<name>A0A812K7L3_9DINO</name>
<proteinExistence type="predicted"/>
<evidence type="ECO:0000256" key="1">
    <source>
        <dbReference type="SAM" id="SignalP"/>
    </source>
</evidence>
<dbReference type="AlphaFoldDB" id="A0A812K7L3"/>
<feature type="chain" id="PRO_5032727485" evidence="1">
    <location>
        <begin position="23"/>
        <end position="135"/>
    </location>
</feature>
<protein>
    <submittedName>
        <fullName evidence="2">Uncharacterized protein</fullName>
    </submittedName>
</protein>
<accession>A0A812K7L3</accession>